<dbReference type="AlphaFoldDB" id="A0AAE3EQ59"/>
<evidence type="ECO:0000256" key="1">
    <source>
        <dbReference type="SAM" id="Phobius"/>
    </source>
</evidence>
<dbReference type="Proteomes" id="UP001199795">
    <property type="component" value="Unassembled WGS sequence"/>
</dbReference>
<keyword evidence="1" id="KW-1133">Transmembrane helix</keyword>
<evidence type="ECO:0000313" key="2">
    <source>
        <dbReference type="EMBL" id="MCF7568592.1"/>
    </source>
</evidence>
<feature type="transmembrane region" description="Helical" evidence="1">
    <location>
        <begin position="12"/>
        <end position="33"/>
    </location>
</feature>
<keyword evidence="3" id="KW-1185">Reference proteome</keyword>
<organism evidence="2 3">
    <name type="scientific">Wocania arenilitoris</name>
    <dbReference type="NCBI Taxonomy" id="2044858"/>
    <lineage>
        <taxon>Bacteria</taxon>
        <taxon>Pseudomonadati</taxon>
        <taxon>Bacteroidota</taxon>
        <taxon>Flavobacteriia</taxon>
        <taxon>Flavobacteriales</taxon>
        <taxon>Flavobacteriaceae</taxon>
        <taxon>Wocania</taxon>
    </lineage>
</organism>
<keyword evidence="1" id="KW-0812">Transmembrane</keyword>
<evidence type="ECO:0000313" key="3">
    <source>
        <dbReference type="Proteomes" id="UP001199795"/>
    </source>
</evidence>
<reference evidence="2" key="1">
    <citation type="submission" date="2022-01" db="EMBL/GenBank/DDBJ databases">
        <title>Draft genome sequence of Sabulilitoribacter arenilitoris KCTC 52401.</title>
        <authorList>
            <person name="Oh J.-S."/>
        </authorList>
    </citation>
    <scope>NUCLEOTIDE SEQUENCE</scope>
    <source>
        <strain evidence="2">HMF6543</strain>
    </source>
</reference>
<dbReference type="EMBL" id="JAKKDU010000010">
    <property type="protein sequence ID" value="MCF7568592.1"/>
    <property type="molecule type" value="Genomic_DNA"/>
</dbReference>
<proteinExistence type="predicted"/>
<comment type="caution">
    <text evidence="2">The sequence shown here is derived from an EMBL/GenBank/DDBJ whole genome shotgun (WGS) entry which is preliminary data.</text>
</comment>
<dbReference type="GO" id="GO:0009055">
    <property type="term" value="F:electron transfer activity"/>
    <property type="evidence" value="ECO:0007669"/>
    <property type="project" value="InterPro"/>
</dbReference>
<protein>
    <submittedName>
        <fullName evidence="2">Monoheme cytochrome C</fullName>
    </submittedName>
</protein>
<sequence>MDYKLFTKRVKHIYKYLFVLFAALTIGSSGLIYKILNPSFLSFSEEDNTETYTNAEEFDNIENNIHVATGFKDDEGLQLVIANCTSCHSAQLVTQNRATKEGWLSIIRWMQETQNLWDLGNNEAIIVDYLAKNYAPEKKGRRQALQQIEWYDLED</sequence>
<dbReference type="SUPFAM" id="SSF46626">
    <property type="entry name" value="Cytochrome c"/>
    <property type="match status" value="1"/>
</dbReference>
<dbReference type="GO" id="GO:0020037">
    <property type="term" value="F:heme binding"/>
    <property type="evidence" value="ECO:0007669"/>
    <property type="project" value="InterPro"/>
</dbReference>
<name>A0AAE3EQ59_9FLAO</name>
<accession>A0AAE3EQ59</accession>
<dbReference type="InterPro" id="IPR036909">
    <property type="entry name" value="Cyt_c-like_dom_sf"/>
</dbReference>
<dbReference type="RefSeq" id="WP_237239934.1">
    <property type="nucleotide sequence ID" value="NZ_JAKKDU010000010.1"/>
</dbReference>
<gene>
    <name evidence="2" type="ORF">L3X37_09465</name>
</gene>
<keyword evidence="1" id="KW-0472">Membrane</keyword>
<dbReference type="Gene3D" id="1.10.760.10">
    <property type="entry name" value="Cytochrome c-like domain"/>
    <property type="match status" value="1"/>
</dbReference>